<keyword evidence="4" id="KW-1185">Reference proteome</keyword>
<organism evidence="3 4">
    <name type="scientific">Candidatus Acidiferrum panamense</name>
    <dbReference type="NCBI Taxonomy" id="2741543"/>
    <lineage>
        <taxon>Bacteria</taxon>
        <taxon>Pseudomonadati</taxon>
        <taxon>Acidobacteriota</taxon>
        <taxon>Terriglobia</taxon>
        <taxon>Candidatus Acidiferrales</taxon>
        <taxon>Candidatus Acidiferrum</taxon>
    </lineage>
</organism>
<dbReference type="Pfam" id="PF01609">
    <property type="entry name" value="DDE_Tnp_1"/>
    <property type="match status" value="1"/>
</dbReference>
<name>A0A7V8NT94_9BACT</name>
<dbReference type="EMBL" id="JACDQQ010001834">
    <property type="protein sequence ID" value="MBA0087109.1"/>
    <property type="molecule type" value="Genomic_DNA"/>
</dbReference>
<reference evidence="3" key="1">
    <citation type="submission" date="2020-06" db="EMBL/GenBank/DDBJ databases">
        <title>Legume-microbial interactions unlock mineral nutrients during tropical forest succession.</title>
        <authorList>
            <person name="Epihov D.Z."/>
        </authorList>
    </citation>
    <scope>NUCLEOTIDE SEQUENCE [LARGE SCALE GENOMIC DNA]</scope>
    <source>
        <strain evidence="3">Pan2503</strain>
    </source>
</reference>
<feature type="domain" description="Transposase InsH N-terminal" evidence="2">
    <location>
        <begin position="33"/>
        <end position="117"/>
    </location>
</feature>
<dbReference type="AlphaFoldDB" id="A0A7V8NT94"/>
<evidence type="ECO:0000313" key="4">
    <source>
        <dbReference type="Proteomes" id="UP000567293"/>
    </source>
</evidence>
<dbReference type="Proteomes" id="UP000567293">
    <property type="component" value="Unassembled WGS sequence"/>
</dbReference>
<sequence length="473" mass="53687">MSRLSPPQLSFADLELRHQGVHLDPLLEGILTFLDDHATLVEQVRQDLVRGLKNPNTGRDGITPSQTLRSLILMRAKNWDYRELRERINDGYTLRAFTDFDSHRVPQHDAFNRAFNRLTPATIEAINQAVVEAAVQLGLEDGKRLRVDTTVCESNIHFPTDATLLWDTVRTVTRLVQDLDKILPRGVPGFTNRTRSARRRMQELERMTAQERHTQQEPKYRELLRITEQVLTNARQVVAKTARVKRIDVAGGAMVEQLRQQITEYCQLGDRVMDQTRRRVIHGEQVPAEEKVYSIFEPHTDLIKRGKVRKPVEFGHKVFLAESAQGLITDYQVLDGNPADTAQVGASLERHQQLFHCAPDLYAADRGFHSAENVDQCEKAGVSQVSIPQRGGQKTAEREALERSPAFKKGQRFRAGIEGRISVLFRGRGMKRCRAHGRERFAVLVGAAVLANNLLRIAEMLRDRQPARAKKAA</sequence>
<gene>
    <name evidence="3" type="ORF">HRJ53_19165</name>
</gene>
<dbReference type="Pfam" id="PF05598">
    <property type="entry name" value="DUF772"/>
    <property type="match status" value="1"/>
</dbReference>
<dbReference type="InterPro" id="IPR002559">
    <property type="entry name" value="Transposase_11"/>
</dbReference>
<accession>A0A7V8NT94</accession>
<comment type="caution">
    <text evidence="3">The sequence shown here is derived from an EMBL/GenBank/DDBJ whole genome shotgun (WGS) entry which is preliminary data.</text>
</comment>
<protein>
    <submittedName>
        <fullName evidence="3">ISNCY family transposase</fullName>
    </submittedName>
</protein>
<evidence type="ECO:0000313" key="3">
    <source>
        <dbReference type="EMBL" id="MBA0087109.1"/>
    </source>
</evidence>
<dbReference type="PANTHER" id="PTHR33803:SF3">
    <property type="entry name" value="BLL1974 PROTEIN"/>
    <property type="match status" value="1"/>
</dbReference>
<dbReference type="NCBIfam" id="NF033593">
    <property type="entry name" value="transpos_ISNCY_1"/>
    <property type="match status" value="1"/>
</dbReference>
<dbReference type="PANTHER" id="PTHR33803">
    <property type="entry name" value="IS1478 TRANSPOSASE"/>
    <property type="match status" value="1"/>
</dbReference>
<feature type="domain" description="Transposase IS4-like" evidence="1">
    <location>
        <begin position="314"/>
        <end position="454"/>
    </location>
</feature>
<evidence type="ECO:0000259" key="1">
    <source>
        <dbReference type="Pfam" id="PF01609"/>
    </source>
</evidence>
<evidence type="ECO:0000259" key="2">
    <source>
        <dbReference type="Pfam" id="PF05598"/>
    </source>
</evidence>
<dbReference type="InterPro" id="IPR008490">
    <property type="entry name" value="Transposase_InsH_N"/>
</dbReference>
<dbReference type="GO" id="GO:0003677">
    <property type="term" value="F:DNA binding"/>
    <property type="evidence" value="ECO:0007669"/>
    <property type="project" value="InterPro"/>
</dbReference>
<dbReference type="GO" id="GO:0006313">
    <property type="term" value="P:DNA transposition"/>
    <property type="evidence" value="ECO:0007669"/>
    <property type="project" value="InterPro"/>
</dbReference>
<dbReference type="GO" id="GO:0004803">
    <property type="term" value="F:transposase activity"/>
    <property type="evidence" value="ECO:0007669"/>
    <property type="project" value="InterPro"/>
</dbReference>
<proteinExistence type="predicted"/>